<keyword evidence="6" id="KW-0800">Toxin</keyword>
<dbReference type="Pfam" id="PF00014">
    <property type="entry name" value="Kunitz_BPTI"/>
    <property type="match status" value="1"/>
</dbReference>
<dbReference type="PRINTS" id="PR00759">
    <property type="entry name" value="BASICPTASE"/>
</dbReference>
<dbReference type="CDD" id="cd00109">
    <property type="entry name" value="Kunitz-type"/>
    <property type="match status" value="1"/>
</dbReference>
<dbReference type="InterPro" id="IPR020901">
    <property type="entry name" value="Prtase_inh_Kunz-CS"/>
</dbReference>
<dbReference type="PANTHER" id="PTHR10083:SF376">
    <property type="entry name" value="SERINE PEPTIDASE INHIBITOR, KUNITZ TYPE, 3"/>
    <property type="match status" value="1"/>
</dbReference>
<name>Q4PMH3_IXOSC</name>
<evidence type="ECO:0000256" key="6">
    <source>
        <dbReference type="ARBA" id="ARBA00023240"/>
    </source>
</evidence>
<keyword evidence="3" id="KW-0646">Protease inhibitor</keyword>
<dbReference type="SMART" id="SM00131">
    <property type="entry name" value="KU"/>
    <property type="match status" value="1"/>
</dbReference>
<evidence type="ECO:0000256" key="8">
    <source>
        <dbReference type="SAM" id="SignalP"/>
    </source>
</evidence>
<keyword evidence="8" id="KW-0732">Signal</keyword>
<sequence length="82" mass="9183">MKATIAVLCFLVLVAYAIAATDAKKSSGERCYMKPKTGPCKAKYERFHYDRKDLTCKPFIYGGCGGNENNFKTKEECQKACK</sequence>
<dbReference type="GO" id="GO:0004867">
    <property type="term" value="F:serine-type endopeptidase inhibitor activity"/>
    <property type="evidence" value="ECO:0007669"/>
    <property type="project" value="UniProtKB-KW"/>
</dbReference>
<keyword evidence="4" id="KW-0722">Serine protease inhibitor</keyword>
<organism evidence="10">
    <name type="scientific">Ixodes scapularis</name>
    <name type="common">Black-legged tick</name>
    <name type="synonym">Deer tick</name>
    <dbReference type="NCBI Taxonomy" id="6945"/>
    <lineage>
        <taxon>Eukaryota</taxon>
        <taxon>Metazoa</taxon>
        <taxon>Ecdysozoa</taxon>
        <taxon>Arthropoda</taxon>
        <taxon>Chelicerata</taxon>
        <taxon>Arachnida</taxon>
        <taxon>Acari</taxon>
        <taxon>Parasitiformes</taxon>
        <taxon>Ixodida</taxon>
        <taxon>Ixodoidea</taxon>
        <taxon>Ixodidae</taxon>
        <taxon>Ixodinae</taxon>
        <taxon>Ixodes</taxon>
    </lineage>
</organism>
<evidence type="ECO:0000259" key="9">
    <source>
        <dbReference type="PROSITE" id="PS50279"/>
    </source>
</evidence>
<dbReference type="Gene3D" id="4.10.410.10">
    <property type="entry name" value="Pancreatic trypsin inhibitor Kunitz domain"/>
    <property type="match status" value="1"/>
</dbReference>
<dbReference type="PROSITE" id="PS50279">
    <property type="entry name" value="BPTI_KUNITZ_2"/>
    <property type="match status" value="1"/>
</dbReference>
<dbReference type="EMBL" id="DQ066153">
    <property type="protein sequence ID" value="AAY66790.1"/>
    <property type="molecule type" value="mRNA"/>
</dbReference>
<dbReference type="VEuPathDB" id="VectorBase:ISCP_001094"/>
<evidence type="ECO:0000256" key="5">
    <source>
        <dbReference type="ARBA" id="ARBA00023157"/>
    </source>
</evidence>
<evidence type="ECO:0000256" key="1">
    <source>
        <dbReference type="ARBA" id="ARBA00004613"/>
    </source>
</evidence>
<keyword evidence="7" id="KW-1203">Blood coagulation cascade inhibiting toxin</keyword>
<feature type="domain" description="BPTI/Kunitz inhibitor" evidence="9">
    <location>
        <begin position="31"/>
        <end position="81"/>
    </location>
</feature>
<keyword evidence="5" id="KW-1015">Disulfide bond</keyword>
<accession>Q4PMH3</accession>
<dbReference type="InterPro" id="IPR050098">
    <property type="entry name" value="TFPI/VKTCI-like"/>
</dbReference>
<evidence type="ECO:0000256" key="4">
    <source>
        <dbReference type="ARBA" id="ARBA00022900"/>
    </source>
</evidence>
<proteinExistence type="evidence at transcript level"/>
<feature type="chain" id="PRO_5004241777" evidence="8">
    <location>
        <begin position="20"/>
        <end position="82"/>
    </location>
</feature>
<feature type="signal peptide" evidence="8">
    <location>
        <begin position="1"/>
        <end position="19"/>
    </location>
</feature>
<dbReference type="MEROPS" id="I02.959"/>
<dbReference type="SMR" id="Q4PMH3"/>
<keyword evidence="6" id="KW-1199">Hemostasis impairing toxin</keyword>
<evidence type="ECO:0000256" key="2">
    <source>
        <dbReference type="ARBA" id="ARBA00022525"/>
    </source>
</evidence>
<dbReference type="PANTHER" id="PTHR10083">
    <property type="entry name" value="KUNITZ-TYPE PROTEASE INHIBITOR-RELATED"/>
    <property type="match status" value="1"/>
</dbReference>
<comment type="subcellular location">
    <subcellularLocation>
        <location evidence="1">Secreted</location>
    </subcellularLocation>
</comment>
<reference evidence="10" key="1">
    <citation type="submission" date="2005-05" db="EMBL/GenBank/DDBJ databases">
        <authorList>
            <person name="Tseng H.-P."/>
            <person name="Hseu T.-H."/>
            <person name="Buhler D.R."/>
            <person name="Wang W.-D."/>
            <person name="Tsai H.-L."/>
            <person name="Hu C.-H."/>
        </authorList>
    </citation>
    <scope>NUCLEOTIDE SEQUENCE</scope>
    <source>
        <strain evidence="10">ISNU-L-ISN-143</strain>
        <tissue evidence="10">Salivary glands</tissue>
    </source>
</reference>
<dbReference type="OrthoDB" id="4473401at2759"/>
<dbReference type="InterPro" id="IPR002223">
    <property type="entry name" value="Kunitz_BPTI"/>
</dbReference>
<reference evidence="10" key="2">
    <citation type="journal article" date="2006" name="Insect Biochem. Mol. Biol.">
        <title>An annotated catalog of salivary gland transcripts from Ixodes scapularis ticks.</title>
        <authorList>
            <person name="Ribeiro J.M."/>
            <person name="Alarcon-Chaidez F."/>
            <person name="Francischetti I.M."/>
            <person name="Mans B.J."/>
            <person name="Mather T.N."/>
            <person name="Valenzuela J.G."/>
            <person name="Wikel S.K."/>
        </authorList>
    </citation>
    <scope>NUCLEOTIDE SEQUENCE</scope>
    <source>
        <strain evidence="10">ISNU-L-ISN-143</strain>
        <tissue evidence="10">Salivary glands</tissue>
    </source>
</reference>
<dbReference type="FunFam" id="4.10.410.10:FF:000004">
    <property type="entry name" value="Tissue factor pathway inhibitor"/>
    <property type="match status" value="1"/>
</dbReference>
<protein>
    <submittedName>
        <fullName evidence="10">Putative secreted protease inhibitor</fullName>
    </submittedName>
</protein>
<dbReference type="InterPro" id="IPR036880">
    <property type="entry name" value="Kunitz_BPTI_sf"/>
</dbReference>
<dbReference type="SUPFAM" id="SSF57362">
    <property type="entry name" value="BPTI-like"/>
    <property type="match status" value="1"/>
</dbReference>
<dbReference type="PROSITE" id="PS00280">
    <property type="entry name" value="BPTI_KUNITZ_1"/>
    <property type="match status" value="1"/>
</dbReference>
<dbReference type="GO" id="GO:0005576">
    <property type="term" value="C:extracellular region"/>
    <property type="evidence" value="ECO:0007669"/>
    <property type="project" value="UniProtKB-SubCell"/>
</dbReference>
<evidence type="ECO:0000313" key="10">
    <source>
        <dbReference type="EMBL" id="AAY66790.1"/>
    </source>
</evidence>
<dbReference type="AlphaFoldDB" id="Q4PMH3"/>
<keyword evidence="2" id="KW-0964">Secreted</keyword>
<evidence type="ECO:0000256" key="3">
    <source>
        <dbReference type="ARBA" id="ARBA00022690"/>
    </source>
</evidence>
<evidence type="ECO:0000256" key="7">
    <source>
        <dbReference type="ARBA" id="ARBA00034146"/>
    </source>
</evidence>